<dbReference type="PANTHER" id="PTHR31459:SF19">
    <property type="entry name" value="DESICCATION-RELATED PROTEIN LEA14-RELATED"/>
    <property type="match status" value="1"/>
</dbReference>
<dbReference type="PANTHER" id="PTHR31459">
    <property type="match status" value="1"/>
</dbReference>
<dbReference type="InterPro" id="IPR004864">
    <property type="entry name" value="LEA_2"/>
</dbReference>
<comment type="similarity">
    <text evidence="1">Belongs to the LEA type 2 family.</text>
</comment>
<accession>A0A0K9NTT4</accession>
<evidence type="ECO:0000313" key="4">
    <source>
        <dbReference type="Proteomes" id="UP000036987"/>
    </source>
</evidence>
<dbReference type="STRING" id="29655.A0A0K9NTT4"/>
<dbReference type="OMA" id="GVDWDID"/>
<dbReference type="Gene3D" id="2.60.40.1820">
    <property type="match status" value="1"/>
</dbReference>
<gene>
    <name evidence="3" type="ORF">ZOSMA_5G00530</name>
</gene>
<dbReference type="FunFam" id="2.60.40.1820:FF:000001">
    <property type="entry name" value="Desiccation protectant protein Lea14-like"/>
    <property type="match status" value="1"/>
</dbReference>
<evidence type="ECO:0000259" key="2">
    <source>
        <dbReference type="SMART" id="SM00769"/>
    </source>
</evidence>
<dbReference type="GO" id="GO:0009269">
    <property type="term" value="P:response to desiccation"/>
    <property type="evidence" value="ECO:0007669"/>
    <property type="project" value="InterPro"/>
</dbReference>
<organism evidence="3 4">
    <name type="scientific">Zostera marina</name>
    <name type="common">Eelgrass</name>
    <dbReference type="NCBI Taxonomy" id="29655"/>
    <lineage>
        <taxon>Eukaryota</taxon>
        <taxon>Viridiplantae</taxon>
        <taxon>Streptophyta</taxon>
        <taxon>Embryophyta</taxon>
        <taxon>Tracheophyta</taxon>
        <taxon>Spermatophyta</taxon>
        <taxon>Magnoliopsida</taxon>
        <taxon>Liliopsida</taxon>
        <taxon>Zosteraceae</taxon>
        <taxon>Zostera</taxon>
    </lineage>
</organism>
<dbReference type="InterPro" id="IPR013990">
    <property type="entry name" value="WHy-dom"/>
</dbReference>
<dbReference type="OrthoDB" id="588983at2759"/>
<dbReference type="Proteomes" id="UP000036987">
    <property type="component" value="Unassembled WGS sequence"/>
</dbReference>
<sequence length="152" mass="16868">MAGLMNRAKEFVAEKIVNMEKPEAELTDLSVKTFNRDSATFISDVDISNPYSHSIPICEISYTLKSAGREIVSGTMKDPGSIKGDTKTKVELPLKVPYDFIISLLKDIGRDWDIDYELEVGLTIDLPLLGDFTIPLRNAGEVKLPTISDLFT</sequence>
<dbReference type="InterPro" id="IPR045043">
    <property type="entry name" value="Lea14-like"/>
</dbReference>
<dbReference type="SMART" id="SM00769">
    <property type="entry name" value="WHy"/>
    <property type="match status" value="1"/>
</dbReference>
<protein>
    <submittedName>
        <fullName evidence="3">Late embryogenesis abundant protein Lea14-2</fullName>
    </submittedName>
</protein>
<name>A0A0K9NTT4_ZOSMR</name>
<dbReference type="AlphaFoldDB" id="A0A0K9NTT4"/>
<evidence type="ECO:0000256" key="1">
    <source>
        <dbReference type="ARBA" id="ARBA00005960"/>
    </source>
</evidence>
<feature type="domain" description="Water stress and hypersensitive response" evidence="2">
    <location>
        <begin position="24"/>
        <end position="141"/>
    </location>
</feature>
<dbReference type="SUPFAM" id="SSF117070">
    <property type="entry name" value="LEA14-like"/>
    <property type="match status" value="1"/>
</dbReference>
<keyword evidence="4" id="KW-1185">Reference proteome</keyword>
<comment type="caution">
    <text evidence="3">The sequence shown here is derived from an EMBL/GenBank/DDBJ whole genome shotgun (WGS) entry which is preliminary data.</text>
</comment>
<dbReference type="Pfam" id="PF03168">
    <property type="entry name" value="LEA_2"/>
    <property type="match status" value="1"/>
</dbReference>
<dbReference type="EMBL" id="LFYR01001623">
    <property type="protein sequence ID" value="KMZ60191.1"/>
    <property type="molecule type" value="Genomic_DNA"/>
</dbReference>
<reference evidence="4" key="1">
    <citation type="journal article" date="2016" name="Nature">
        <title>The genome of the seagrass Zostera marina reveals angiosperm adaptation to the sea.</title>
        <authorList>
            <person name="Olsen J.L."/>
            <person name="Rouze P."/>
            <person name="Verhelst B."/>
            <person name="Lin Y.-C."/>
            <person name="Bayer T."/>
            <person name="Collen J."/>
            <person name="Dattolo E."/>
            <person name="De Paoli E."/>
            <person name="Dittami S."/>
            <person name="Maumus F."/>
            <person name="Michel G."/>
            <person name="Kersting A."/>
            <person name="Lauritano C."/>
            <person name="Lohaus R."/>
            <person name="Toepel M."/>
            <person name="Tonon T."/>
            <person name="Vanneste K."/>
            <person name="Amirebrahimi M."/>
            <person name="Brakel J."/>
            <person name="Bostroem C."/>
            <person name="Chovatia M."/>
            <person name="Grimwood J."/>
            <person name="Jenkins J.W."/>
            <person name="Jueterbock A."/>
            <person name="Mraz A."/>
            <person name="Stam W.T."/>
            <person name="Tice H."/>
            <person name="Bornberg-Bauer E."/>
            <person name="Green P.J."/>
            <person name="Pearson G.A."/>
            <person name="Procaccini G."/>
            <person name="Duarte C.M."/>
            <person name="Schmutz J."/>
            <person name="Reusch T.B.H."/>
            <person name="Van de Peer Y."/>
        </authorList>
    </citation>
    <scope>NUCLEOTIDE SEQUENCE [LARGE SCALE GENOMIC DNA]</scope>
    <source>
        <strain evidence="4">cv. Finnish</strain>
    </source>
</reference>
<evidence type="ECO:0000313" key="3">
    <source>
        <dbReference type="EMBL" id="KMZ60191.1"/>
    </source>
</evidence>
<proteinExistence type="inferred from homology"/>